<evidence type="ECO:0000313" key="2">
    <source>
        <dbReference type="Proteomes" id="UP000789525"/>
    </source>
</evidence>
<protein>
    <submittedName>
        <fullName evidence="1">7001_t:CDS:1</fullName>
    </submittedName>
</protein>
<evidence type="ECO:0000313" key="1">
    <source>
        <dbReference type="EMBL" id="CAG8540926.1"/>
    </source>
</evidence>
<sequence length="328" mass="37486">PEACEDIEIHHRTGLAFMTCGNQHERKTQWYPPSNVFKNYSYRPNDTPYVYDIKNDKLTPLKLNNFDDDLSLHGLGIYEDPAEPNELYLFLINHKRSGSVIELFKHTLNTYELNHVKTFKHELISSPNDIVPVSKDEFYVTIDFYTTGSYWKRMFEMFHSDITNTTEVAADGLYYANGITTNWDHSRVYVGLTGSGELLIFERKPNNKLKLLDVVKTEHYIDNVSTDPVTGEIYLAAGTNCLDALAYIKDETNTAKKPGFVVFKVSNNTAEDRFYGIKYSTKKILEDDGSLFFTLSVVAVDHNRKVMLMGSYSAPGFVRCELDENTLG</sequence>
<comment type="caution">
    <text evidence="1">The sequence shown here is derived from an EMBL/GenBank/DDBJ whole genome shotgun (WGS) entry which is preliminary data.</text>
</comment>
<gene>
    <name evidence="1" type="ORF">ACOLOM_LOCUS4472</name>
</gene>
<dbReference type="Proteomes" id="UP000789525">
    <property type="component" value="Unassembled WGS sequence"/>
</dbReference>
<accession>A0ACA9LNH6</accession>
<keyword evidence="2" id="KW-1185">Reference proteome</keyword>
<name>A0ACA9LNH6_9GLOM</name>
<reference evidence="1" key="1">
    <citation type="submission" date="2021-06" db="EMBL/GenBank/DDBJ databases">
        <authorList>
            <person name="Kallberg Y."/>
            <person name="Tangrot J."/>
            <person name="Rosling A."/>
        </authorList>
    </citation>
    <scope>NUCLEOTIDE SEQUENCE</scope>
    <source>
        <strain evidence="1">CL356</strain>
    </source>
</reference>
<organism evidence="1 2">
    <name type="scientific">Acaulospora colombiana</name>
    <dbReference type="NCBI Taxonomy" id="27376"/>
    <lineage>
        <taxon>Eukaryota</taxon>
        <taxon>Fungi</taxon>
        <taxon>Fungi incertae sedis</taxon>
        <taxon>Mucoromycota</taxon>
        <taxon>Glomeromycotina</taxon>
        <taxon>Glomeromycetes</taxon>
        <taxon>Diversisporales</taxon>
        <taxon>Acaulosporaceae</taxon>
        <taxon>Acaulospora</taxon>
    </lineage>
</organism>
<dbReference type="EMBL" id="CAJVPT010007379">
    <property type="protein sequence ID" value="CAG8540926.1"/>
    <property type="molecule type" value="Genomic_DNA"/>
</dbReference>
<feature type="non-terminal residue" evidence="1">
    <location>
        <position position="1"/>
    </location>
</feature>
<proteinExistence type="predicted"/>